<evidence type="ECO:0000259" key="2">
    <source>
        <dbReference type="Pfam" id="PF02854"/>
    </source>
</evidence>
<feature type="domain" description="MIF4G" evidence="2">
    <location>
        <begin position="100"/>
        <end position="200"/>
    </location>
</feature>
<proteinExistence type="predicted"/>
<dbReference type="AlphaFoldDB" id="A0A8T1M1N2"/>
<sequence length="314" mass="35846">MFLKDILAGKEEIYDVHIHEADEDDMASRKKMEKAEEETNEVGFGFPGKKEESCSKTDEYMEDDMGRKQEEEVEKAEEETNEVGFGFPGPKIREESLATDMECLCLFLKVVGKSMDTPKAHNLMNQYFQRLQRIQARATEASSLHGESEDGSNCSGGRPRMGSGHEVNSSPKSSGVKSHLEVLPARIRFMIDDILDLRSNGWVPRRAGQRGETNKPRYLRDIRMEVFKATNNKVHGLDKFHYYAFERARKLSNQLNVMTATASNNFIKVFDNYVRKDVNLNRNPNLKVTSIRFTQSHLQTFSNRSVAKILYSAS</sequence>
<feature type="region of interest" description="Disordered" evidence="1">
    <location>
        <begin position="138"/>
        <end position="176"/>
    </location>
</feature>
<keyword evidence="3" id="KW-0648">Protein biosynthesis</keyword>
<keyword evidence="3" id="KW-0396">Initiation factor</keyword>
<dbReference type="GO" id="GO:0003743">
    <property type="term" value="F:translation initiation factor activity"/>
    <property type="evidence" value="ECO:0007669"/>
    <property type="project" value="UniProtKB-KW"/>
</dbReference>
<dbReference type="InterPro" id="IPR016024">
    <property type="entry name" value="ARM-type_fold"/>
</dbReference>
<accession>A0A8T1M1N2</accession>
<dbReference type="Pfam" id="PF02854">
    <property type="entry name" value="MIF4G"/>
    <property type="match status" value="1"/>
</dbReference>
<feature type="compositionally biased region" description="Basic and acidic residues" evidence="1">
    <location>
        <begin position="24"/>
        <end position="34"/>
    </location>
</feature>
<dbReference type="EMBL" id="NIRI02000056">
    <property type="protein sequence ID" value="KAG5442899.1"/>
    <property type="molecule type" value="Genomic_DNA"/>
</dbReference>
<dbReference type="PANTHER" id="PTHR23253">
    <property type="entry name" value="EUKARYOTIC TRANSLATION INITIATION FACTOR 4 GAMMA"/>
    <property type="match status" value="1"/>
</dbReference>
<dbReference type="GO" id="GO:0003723">
    <property type="term" value="F:RNA binding"/>
    <property type="evidence" value="ECO:0007669"/>
    <property type="project" value="InterPro"/>
</dbReference>
<reference evidence="3 4" key="1">
    <citation type="journal article" date="2018" name="Biotechnol. Adv.">
        <title>Improved genomic resources and new bioinformatic workflow for the carcinogenic parasite Clonorchis sinensis: Biotechnological implications.</title>
        <authorList>
            <person name="Wang D."/>
            <person name="Korhonen P.K."/>
            <person name="Gasser R.B."/>
            <person name="Young N.D."/>
        </authorList>
    </citation>
    <scope>NUCLEOTIDE SEQUENCE [LARGE SCALE GENOMIC DNA]</scope>
    <source>
        <strain evidence="3">Cs-k2</strain>
    </source>
</reference>
<dbReference type="OrthoDB" id="514777at2759"/>
<gene>
    <name evidence="3" type="ORF">CSKR_202672</name>
</gene>
<dbReference type="SUPFAM" id="SSF48371">
    <property type="entry name" value="ARM repeat"/>
    <property type="match status" value="1"/>
</dbReference>
<keyword evidence="4" id="KW-1185">Reference proteome</keyword>
<feature type="compositionally biased region" description="Basic and acidic residues" evidence="1">
    <location>
        <begin position="48"/>
        <end position="67"/>
    </location>
</feature>
<organism evidence="3 4">
    <name type="scientific">Clonorchis sinensis</name>
    <name type="common">Chinese liver fluke</name>
    <dbReference type="NCBI Taxonomy" id="79923"/>
    <lineage>
        <taxon>Eukaryota</taxon>
        <taxon>Metazoa</taxon>
        <taxon>Spiralia</taxon>
        <taxon>Lophotrochozoa</taxon>
        <taxon>Platyhelminthes</taxon>
        <taxon>Trematoda</taxon>
        <taxon>Digenea</taxon>
        <taxon>Opisthorchiida</taxon>
        <taxon>Opisthorchiata</taxon>
        <taxon>Opisthorchiidae</taxon>
        <taxon>Clonorchis</taxon>
    </lineage>
</organism>
<evidence type="ECO:0000313" key="3">
    <source>
        <dbReference type="EMBL" id="KAG5442899.1"/>
    </source>
</evidence>
<feature type="region of interest" description="Disordered" evidence="1">
    <location>
        <begin position="24"/>
        <end position="67"/>
    </location>
</feature>
<evidence type="ECO:0000313" key="4">
    <source>
        <dbReference type="Proteomes" id="UP000286415"/>
    </source>
</evidence>
<reference evidence="3 4" key="2">
    <citation type="journal article" date="2021" name="Genomics">
        <title>High-quality reference genome for Clonorchis sinensis.</title>
        <authorList>
            <person name="Young N.D."/>
            <person name="Stroehlein A.J."/>
            <person name="Kinkar L."/>
            <person name="Wang T."/>
            <person name="Sohn W.M."/>
            <person name="Chang B.C.H."/>
            <person name="Kaur P."/>
            <person name="Weisz D."/>
            <person name="Dudchenko O."/>
            <person name="Aiden E.L."/>
            <person name="Korhonen P.K."/>
            <person name="Gasser R.B."/>
        </authorList>
    </citation>
    <scope>NUCLEOTIDE SEQUENCE [LARGE SCALE GENOMIC DNA]</scope>
    <source>
        <strain evidence="3">Cs-k2</strain>
    </source>
</reference>
<name>A0A8T1M1N2_CLOSI</name>
<comment type="caution">
    <text evidence="3">The sequence shown here is derived from an EMBL/GenBank/DDBJ whole genome shotgun (WGS) entry which is preliminary data.</text>
</comment>
<dbReference type="InterPro" id="IPR003890">
    <property type="entry name" value="MIF4G-like_typ-3"/>
</dbReference>
<evidence type="ECO:0000256" key="1">
    <source>
        <dbReference type="SAM" id="MobiDB-lite"/>
    </source>
</evidence>
<dbReference type="Gene3D" id="1.25.40.180">
    <property type="match status" value="1"/>
</dbReference>
<dbReference type="Proteomes" id="UP000286415">
    <property type="component" value="Unassembled WGS sequence"/>
</dbReference>
<protein>
    <submittedName>
        <fullName evidence="3">Eukaryotic translation initiation factor 4 gamma 2</fullName>
    </submittedName>
</protein>
<feature type="compositionally biased region" description="Polar residues" evidence="1">
    <location>
        <begin position="166"/>
        <end position="176"/>
    </location>
</feature>